<evidence type="ECO:0008006" key="3">
    <source>
        <dbReference type="Google" id="ProtNLM"/>
    </source>
</evidence>
<comment type="caution">
    <text evidence="1">The sequence shown here is derived from an EMBL/GenBank/DDBJ whole genome shotgun (WGS) entry which is preliminary data.</text>
</comment>
<dbReference type="PANTHER" id="PTHR40763">
    <property type="entry name" value="MEMBRANE PROTEIN-RELATED"/>
    <property type="match status" value="1"/>
</dbReference>
<dbReference type="AlphaFoldDB" id="A0A4Q7NWH4"/>
<protein>
    <recommendedName>
        <fullName evidence="3">Cell wall-active antibiotic response 4TMS protein YvqF</fullName>
    </recommendedName>
</protein>
<gene>
    <name evidence="1" type="ORF">EV189_0776</name>
</gene>
<name>A0A4Q7NWH4_9ACTN</name>
<reference evidence="1 2" key="1">
    <citation type="submission" date="2019-02" db="EMBL/GenBank/DDBJ databases">
        <title>Genomic Encyclopedia of Type Strains, Phase IV (KMG-IV): sequencing the most valuable type-strain genomes for metagenomic binning, comparative biology and taxonomic classification.</title>
        <authorList>
            <person name="Goeker M."/>
        </authorList>
    </citation>
    <scope>NUCLEOTIDE SEQUENCE [LARGE SCALE GENOMIC DNA]</scope>
    <source>
        <strain evidence="1 2">DSM 45622</strain>
    </source>
</reference>
<organism evidence="1 2">
    <name type="scientific">Motilibacter rhizosphaerae</name>
    <dbReference type="NCBI Taxonomy" id="598652"/>
    <lineage>
        <taxon>Bacteria</taxon>
        <taxon>Bacillati</taxon>
        <taxon>Actinomycetota</taxon>
        <taxon>Actinomycetes</taxon>
        <taxon>Motilibacterales</taxon>
        <taxon>Motilibacteraceae</taxon>
        <taxon>Motilibacter</taxon>
    </lineage>
</organism>
<sequence length="122" mass="12319">MCAPVRTPYGAAMASNSSARHFALLGGYSKSGAFELAEDTLVVTAVGGVSLDLTSATLPPVSTITKISLVGGMSVRVPAGVRVEVEGFALPLITKQSAPSGDGPLVRLRCYGALGGVSVRQG</sequence>
<evidence type="ECO:0000313" key="1">
    <source>
        <dbReference type="EMBL" id="RZS91534.1"/>
    </source>
</evidence>
<evidence type="ECO:0000313" key="2">
    <source>
        <dbReference type="Proteomes" id="UP000293638"/>
    </source>
</evidence>
<keyword evidence="2" id="KW-1185">Reference proteome</keyword>
<accession>A0A4Q7NWH4</accession>
<dbReference type="PANTHER" id="PTHR40763:SF5">
    <property type="entry name" value="MEMBRANE PROTEIN"/>
    <property type="match status" value="1"/>
</dbReference>
<dbReference type="EMBL" id="SGXD01000001">
    <property type="protein sequence ID" value="RZS91534.1"/>
    <property type="molecule type" value="Genomic_DNA"/>
</dbReference>
<dbReference type="Proteomes" id="UP000293638">
    <property type="component" value="Unassembled WGS sequence"/>
</dbReference>
<proteinExistence type="predicted"/>